<keyword evidence="2" id="KW-1185">Reference proteome</keyword>
<dbReference type="CDD" id="cd14737">
    <property type="entry name" value="PAAR_1"/>
    <property type="match status" value="1"/>
</dbReference>
<dbReference type="Pfam" id="PF05488">
    <property type="entry name" value="PAAR_motif"/>
    <property type="match status" value="1"/>
</dbReference>
<protein>
    <recommendedName>
        <fullName evidence="3">Phospholipase</fullName>
    </recommendedName>
</protein>
<dbReference type="Gene3D" id="2.60.200.60">
    <property type="match status" value="1"/>
</dbReference>
<dbReference type="EMBL" id="KY971610">
    <property type="protein sequence ID" value="ASD52065.1"/>
    <property type="molecule type" value="Genomic_DNA"/>
</dbReference>
<proteinExistence type="predicted"/>
<dbReference type="InterPro" id="IPR008727">
    <property type="entry name" value="PAAR_motif"/>
</dbReference>
<dbReference type="Proteomes" id="UP000247773">
    <property type="component" value="Genome"/>
</dbReference>
<reference evidence="1 2" key="1">
    <citation type="submission" date="2017-04" db="EMBL/GenBank/DDBJ databases">
        <title>Isolation of lytic bacteriophages infecting Pseudomonas strains for biocontrol of fish and shrimp spoilage during chilled storage.</title>
        <authorList>
            <person name="Yang Z."/>
            <person name="Tao X."/>
            <person name="Gao L."/>
            <person name="Rao S."/>
        </authorList>
    </citation>
    <scope>NUCLEOTIDE SEQUENCE [LARGE SCALE GENOMIC DNA]</scope>
</reference>
<accession>A0A2U7N2L4</accession>
<organism evidence="1 2">
    <name type="scientific">Pseudomonas phage PspYZU05</name>
    <dbReference type="NCBI Taxonomy" id="1983556"/>
    <lineage>
        <taxon>Viruses</taxon>
        <taxon>Duplodnaviria</taxon>
        <taxon>Heunggongvirae</taxon>
        <taxon>Uroviricota</taxon>
        <taxon>Caudoviricetes</taxon>
        <taxon>Pantevenvirales</taxon>
        <taxon>Straboviridae</taxon>
        <taxon>Jiangsuvirus</taxon>
        <taxon>Jiangsuvirus pspyzu05</taxon>
    </lineage>
</organism>
<sequence>MSYDKCVTSGHDAFPPTIVNGTQGKVFVQNIKALVEGDAITPHTRTVKPFDTHGGSVQPRTNKVFIGGKKAVQIGDPISCGDTVAKSSNKVFIK</sequence>
<evidence type="ECO:0000313" key="1">
    <source>
        <dbReference type="EMBL" id="ASD52065.1"/>
    </source>
</evidence>
<gene>
    <name evidence="1" type="ORF">PspYZU05_113</name>
</gene>
<evidence type="ECO:0008006" key="3">
    <source>
        <dbReference type="Google" id="ProtNLM"/>
    </source>
</evidence>
<evidence type="ECO:0000313" key="2">
    <source>
        <dbReference type="Proteomes" id="UP000247773"/>
    </source>
</evidence>
<name>A0A2U7N2L4_9CAUD</name>